<evidence type="ECO:0000313" key="11">
    <source>
        <dbReference type="EMBL" id="OJG35298.1"/>
    </source>
</evidence>
<dbReference type="Pfam" id="PF10502">
    <property type="entry name" value="Peptidase_S26"/>
    <property type="match status" value="1"/>
</dbReference>
<keyword evidence="5 8" id="KW-0645">Protease</keyword>
<evidence type="ECO:0000259" key="10">
    <source>
        <dbReference type="Pfam" id="PF10502"/>
    </source>
</evidence>
<dbReference type="InterPro" id="IPR036286">
    <property type="entry name" value="LexA/Signal_pep-like_sf"/>
</dbReference>
<dbReference type="STRING" id="319970.RV00_GL002852"/>
<evidence type="ECO:0000256" key="5">
    <source>
        <dbReference type="ARBA" id="ARBA00022670"/>
    </source>
</evidence>
<dbReference type="EMBL" id="JXKM01000007">
    <property type="protein sequence ID" value="OJG35298.1"/>
    <property type="molecule type" value="Genomic_DNA"/>
</dbReference>
<dbReference type="Proteomes" id="UP000183700">
    <property type="component" value="Unassembled WGS sequence"/>
</dbReference>
<comment type="subcellular location">
    <subcellularLocation>
        <location evidence="2">Cell membrane</location>
        <topology evidence="2">Single-pass type II membrane protein</topology>
    </subcellularLocation>
    <subcellularLocation>
        <location evidence="9">Membrane</location>
        <topology evidence="9">Single-pass type II membrane protein</topology>
    </subcellularLocation>
</comment>
<evidence type="ECO:0000313" key="12">
    <source>
        <dbReference type="Proteomes" id="UP000183700"/>
    </source>
</evidence>
<evidence type="ECO:0000256" key="3">
    <source>
        <dbReference type="ARBA" id="ARBA00009370"/>
    </source>
</evidence>
<organism evidence="11 12">
    <name type="scientific">Enterococcus devriesei</name>
    <dbReference type="NCBI Taxonomy" id="319970"/>
    <lineage>
        <taxon>Bacteria</taxon>
        <taxon>Bacillati</taxon>
        <taxon>Bacillota</taxon>
        <taxon>Bacilli</taxon>
        <taxon>Lactobacillales</taxon>
        <taxon>Enterococcaceae</taxon>
        <taxon>Enterococcus</taxon>
    </lineage>
</organism>
<comment type="similarity">
    <text evidence="3 9">Belongs to the peptidase S26 family.</text>
</comment>
<dbReference type="PRINTS" id="PR00727">
    <property type="entry name" value="LEADERPTASE"/>
</dbReference>
<dbReference type="InterPro" id="IPR000223">
    <property type="entry name" value="Pept_S26A_signal_pept_1"/>
</dbReference>
<evidence type="ECO:0000256" key="2">
    <source>
        <dbReference type="ARBA" id="ARBA00004401"/>
    </source>
</evidence>
<feature type="active site" evidence="7">
    <location>
        <position position="59"/>
    </location>
</feature>
<name>A0A1L8STK0_9ENTE</name>
<dbReference type="GO" id="GO:0009003">
    <property type="term" value="F:signal peptidase activity"/>
    <property type="evidence" value="ECO:0007669"/>
    <property type="project" value="UniProtKB-EC"/>
</dbReference>
<dbReference type="SUPFAM" id="SSF51306">
    <property type="entry name" value="LexA/Signal peptidase"/>
    <property type="match status" value="1"/>
</dbReference>
<dbReference type="PANTHER" id="PTHR43390:SF1">
    <property type="entry name" value="CHLOROPLAST PROCESSING PEPTIDASE"/>
    <property type="match status" value="1"/>
</dbReference>
<feature type="domain" description="Peptidase S26" evidence="10">
    <location>
        <begin position="31"/>
        <end position="182"/>
    </location>
</feature>
<dbReference type="CDD" id="cd06530">
    <property type="entry name" value="S26_SPase_I"/>
    <property type="match status" value="1"/>
</dbReference>
<keyword evidence="8" id="KW-0472">Membrane</keyword>
<comment type="catalytic activity">
    <reaction evidence="1 8">
        <text>Cleavage of hydrophobic, N-terminal signal or leader sequences from secreted and periplasmic proteins.</text>
        <dbReference type="EC" id="3.4.21.89"/>
    </reaction>
</comment>
<sequence>MPALMANIRPSQGHTDPREDKKTLILTVLILVALSVSILFVINWQLKKNLNIHTISGTSMVPTLTEKDMVIVKKRTPVQRYDIVAFSVAKEEGMFVKRVIGLPGDSMFVRNGRMVLNIGEQGDFETTSSFQLSPTVAEEFQTLNKIPEDVYFVIGDHVEVSKDSRTFGFVQQKAIEGTVQFRLPVVRLAKSEK</sequence>
<evidence type="ECO:0000256" key="8">
    <source>
        <dbReference type="RuleBase" id="RU003993"/>
    </source>
</evidence>
<evidence type="ECO:0000256" key="6">
    <source>
        <dbReference type="ARBA" id="ARBA00022801"/>
    </source>
</evidence>
<dbReference type="GO" id="GO:0004252">
    <property type="term" value="F:serine-type endopeptidase activity"/>
    <property type="evidence" value="ECO:0007669"/>
    <property type="project" value="InterPro"/>
</dbReference>
<dbReference type="Gene3D" id="2.10.109.10">
    <property type="entry name" value="Umud Fragment, subunit A"/>
    <property type="match status" value="1"/>
</dbReference>
<dbReference type="InterPro" id="IPR019756">
    <property type="entry name" value="Pept_S26A_signal_pept_1_Ser-AS"/>
</dbReference>
<reference evidence="11 12" key="1">
    <citation type="submission" date="2014-12" db="EMBL/GenBank/DDBJ databases">
        <title>Draft genome sequences of 29 type strains of Enterococci.</title>
        <authorList>
            <person name="Zhong Z."/>
            <person name="Sun Z."/>
            <person name="Liu W."/>
            <person name="Zhang W."/>
            <person name="Zhang H."/>
        </authorList>
    </citation>
    <scope>NUCLEOTIDE SEQUENCE [LARGE SCALE GENOMIC DNA]</scope>
    <source>
        <strain evidence="11 12">DSM 22802</strain>
    </source>
</reference>
<dbReference type="InterPro" id="IPR019757">
    <property type="entry name" value="Pept_S26A_signal_pept_1_Lys-AS"/>
</dbReference>
<feature type="active site" evidence="7">
    <location>
        <position position="97"/>
    </location>
</feature>
<dbReference type="EC" id="3.4.21.89" evidence="4 8"/>
<keyword evidence="6 8" id="KW-0378">Hydrolase</keyword>
<accession>A0A1L8STK0</accession>
<comment type="caution">
    <text evidence="11">The sequence shown here is derived from an EMBL/GenBank/DDBJ whole genome shotgun (WGS) entry which is preliminary data.</text>
</comment>
<keyword evidence="8" id="KW-1133">Transmembrane helix</keyword>
<dbReference type="PROSITE" id="PS00501">
    <property type="entry name" value="SPASE_I_1"/>
    <property type="match status" value="1"/>
</dbReference>
<dbReference type="InterPro" id="IPR019758">
    <property type="entry name" value="Pept_S26A_signal_pept_1_CS"/>
</dbReference>
<evidence type="ECO:0000256" key="4">
    <source>
        <dbReference type="ARBA" id="ARBA00013208"/>
    </source>
</evidence>
<feature type="transmembrane region" description="Helical" evidence="8">
    <location>
        <begin position="24"/>
        <end position="44"/>
    </location>
</feature>
<dbReference type="PROSITE" id="PS00761">
    <property type="entry name" value="SPASE_I_3"/>
    <property type="match status" value="1"/>
</dbReference>
<dbReference type="GO" id="GO:0005886">
    <property type="term" value="C:plasma membrane"/>
    <property type="evidence" value="ECO:0007669"/>
    <property type="project" value="UniProtKB-SubCell"/>
</dbReference>
<dbReference type="GO" id="GO:0006465">
    <property type="term" value="P:signal peptide processing"/>
    <property type="evidence" value="ECO:0007669"/>
    <property type="project" value="InterPro"/>
</dbReference>
<evidence type="ECO:0000256" key="9">
    <source>
        <dbReference type="RuleBase" id="RU362042"/>
    </source>
</evidence>
<dbReference type="InterPro" id="IPR019533">
    <property type="entry name" value="Peptidase_S26"/>
</dbReference>
<keyword evidence="12" id="KW-1185">Reference proteome</keyword>
<dbReference type="PANTHER" id="PTHR43390">
    <property type="entry name" value="SIGNAL PEPTIDASE I"/>
    <property type="match status" value="1"/>
</dbReference>
<dbReference type="NCBIfam" id="TIGR02227">
    <property type="entry name" value="sigpep_I_bact"/>
    <property type="match status" value="1"/>
</dbReference>
<dbReference type="PROSITE" id="PS00760">
    <property type="entry name" value="SPASE_I_2"/>
    <property type="match status" value="1"/>
</dbReference>
<proteinExistence type="inferred from homology"/>
<protein>
    <recommendedName>
        <fullName evidence="4 8">Signal peptidase I</fullName>
        <ecNumber evidence="4 8">3.4.21.89</ecNumber>
    </recommendedName>
</protein>
<keyword evidence="8" id="KW-0812">Transmembrane</keyword>
<evidence type="ECO:0000256" key="7">
    <source>
        <dbReference type="PIRSR" id="PIRSR600223-1"/>
    </source>
</evidence>
<dbReference type="AlphaFoldDB" id="A0A1L8STK0"/>
<evidence type="ECO:0000256" key="1">
    <source>
        <dbReference type="ARBA" id="ARBA00000677"/>
    </source>
</evidence>
<gene>
    <name evidence="11" type="ORF">RV00_GL002852</name>
</gene>